<evidence type="ECO:0000256" key="1">
    <source>
        <dbReference type="ARBA" id="ARBA00008780"/>
    </source>
</evidence>
<evidence type="ECO:0000256" key="10">
    <source>
        <dbReference type="RuleBase" id="RU362103"/>
    </source>
</evidence>
<accession>A0A8H3FS55</accession>
<dbReference type="InterPro" id="IPR016035">
    <property type="entry name" value="Acyl_Trfase/lysoPLipase"/>
</dbReference>
<keyword evidence="7" id="KW-0325">Glycoprotein</keyword>
<dbReference type="SMART" id="SM00022">
    <property type="entry name" value="PLAc"/>
    <property type="match status" value="1"/>
</dbReference>
<evidence type="ECO:0000256" key="9">
    <source>
        <dbReference type="PROSITE-ProRule" id="PRU00555"/>
    </source>
</evidence>
<comment type="catalytic activity">
    <reaction evidence="8 10">
        <text>a 1-acyl-sn-glycero-3-phosphocholine + H2O = sn-glycerol 3-phosphocholine + a fatty acid + H(+)</text>
        <dbReference type="Rhea" id="RHEA:15177"/>
        <dbReference type="ChEBI" id="CHEBI:15377"/>
        <dbReference type="ChEBI" id="CHEBI:15378"/>
        <dbReference type="ChEBI" id="CHEBI:16870"/>
        <dbReference type="ChEBI" id="CHEBI:28868"/>
        <dbReference type="ChEBI" id="CHEBI:58168"/>
        <dbReference type="EC" id="3.1.1.5"/>
    </reaction>
</comment>
<reference evidence="13" key="1">
    <citation type="submission" date="2021-03" db="EMBL/GenBank/DDBJ databases">
        <authorList>
            <person name="Tagirdzhanova G."/>
        </authorList>
    </citation>
    <scope>NUCLEOTIDE SEQUENCE</scope>
</reference>
<feature type="domain" description="PLA2c" evidence="12">
    <location>
        <begin position="61"/>
        <end position="613"/>
    </location>
</feature>
<evidence type="ECO:0000256" key="8">
    <source>
        <dbReference type="ARBA" id="ARBA00049531"/>
    </source>
</evidence>
<keyword evidence="6 9" id="KW-0443">Lipid metabolism</keyword>
<evidence type="ECO:0000256" key="2">
    <source>
        <dbReference type="ARBA" id="ARBA00013274"/>
    </source>
</evidence>
<evidence type="ECO:0000256" key="4">
    <source>
        <dbReference type="ARBA" id="ARBA00022801"/>
    </source>
</evidence>
<dbReference type="OrthoDB" id="4084751at2759"/>
<evidence type="ECO:0000313" key="14">
    <source>
        <dbReference type="Proteomes" id="UP000664534"/>
    </source>
</evidence>
<dbReference type="Gene3D" id="3.40.1090.10">
    <property type="entry name" value="Cytosolic phospholipase A2 catalytic domain"/>
    <property type="match status" value="1"/>
</dbReference>
<evidence type="ECO:0000313" key="13">
    <source>
        <dbReference type="EMBL" id="CAF9929853.1"/>
    </source>
</evidence>
<dbReference type="GO" id="GO:0046475">
    <property type="term" value="P:glycerophospholipid catabolic process"/>
    <property type="evidence" value="ECO:0007669"/>
    <property type="project" value="TreeGrafter"/>
</dbReference>
<feature type="signal peptide" evidence="10">
    <location>
        <begin position="1"/>
        <end position="22"/>
    </location>
</feature>
<keyword evidence="5 9" id="KW-0442">Lipid degradation</keyword>
<keyword evidence="4 9" id="KW-0378">Hydrolase</keyword>
<feature type="chain" id="PRO_5034722180" description="Lysophospholipase" evidence="10">
    <location>
        <begin position="23"/>
        <end position="656"/>
    </location>
</feature>
<dbReference type="PANTHER" id="PTHR10728:SF33">
    <property type="entry name" value="LYSOPHOSPHOLIPASE 1-RELATED"/>
    <property type="match status" value="1"/>
</dbReference>
<dbReference type="GO" id="GO:0005783">
    <property type="term" value="C:endoplasmic reticulum"/>
    <property type="evidence" value="ECO:0007669"/>
    <property type="project" value="TreeGrafter"/>
</dbReference>
<keyword evidence="14" id="KW-1185">Reference proteome</keyword>
<evidence type="ECO:0000256" key="5">
    <source>
        <dbReference type="ARBA" id="ARBA00022963"/>
    </source>
</evidence>
<evidence type="ECO:0000256" key="3">
    <source>
        <dbReference type="ARBA" id="ARBA00022729"/>
    </source>
</evidence>
<evidence type="ECO:0000256" key="11">
    <source>
        <dbReference type="SAM" id="MobiDB-lite"/>
    </source>
</evidence>
<dbReference type="SUPFAM" id="SSF52151">
    <property type="entry name" value="FabD/lysophospholipase-like"/>
    <property type="match status" value="1"/>
</dbReference>
<dbReference type="GO" id="GO:0005829">
    <property type="term" value="C:cytosol"/>
    <property type="evidence" value="ECO:0007669"/>
    <property type="project" value="TreeGrafter"/>
</dbReference>
<protein>
    <recommendedName>
        <fullName evidence="2 10">Lysophospholipase</fullName>
        <ecNumber evidence="2 10">3.1.1.5</ecNumber>
    </recommendedName>
</protein>
<evidence type="ECO:0000256" key="7">
    <source>
        <dbReference type="ARBA" id="ARBA00023180"/>
    </source>
</evidence>
<keyword evidence="3 10" id="KW-0732">Signal</keyword>
<feature type="compositionally biased region" description="Polar residues" evidence="11">
    <location>
        <begin position="56"/>
        <end position="77"/>
    </location>
</feature>
<dbReference type="InterPro" id="IPR002642">
    <property type="entry name" value="LysoPLipase_cat_dom"/>
</dbReference>
<comment type="caution">
    <text evidence="13">The sequence shown here is derived from an EMBL/GenBank/DDBJ whole genome shotgun (WGS) entry which is preliminary data.</text>
</comment>
<dbReference type="EC" id="3.1.1.5" evidence="2 10"/>
<organism evidence="13 14">
    <name type="scientific">Imshaugia aleurites</name>
    <dbReference type="NCBI Taxonomy" id="172621"/>
    <lineage>
        <taxon>Eukaryota</taxon>
        <taxon>Fungi</taxon>
        <taxon>Dikarya</taxon>
        <taxon>Ascomycota</taxon>
        <taxon>Pezizomycotina</taxon>
        <taxon>Lecanoromycetes</taxon>
        <taxon>OSLEUM clade</taxon>
        <taxon>Lecanoromycetidae</taxon>
        <taxon>Lecanorales</taxon>
        <taxon>Lecanorineae</taxon>
        <taxon>Parmeliaceae</taxon>
        <taxon>Imshaugia</taxon>
    </lineage>
</organism>
<dbReference type="FunFam" id="3.40.1090.10:FF:000010">
    <property type="entry name" value="Lysophospholipase"/>
    <property type="match status" value="1"/>
</dbReference>
<dbReference type="PANTHER" id="PTHR10728">
    <property type="entry name" value="CYTOSOLIC PHOSPHOLIPASE A2"/>
    <property type="match status" value="1"/>
</dbReference>
<dbReference type="PROSITE" id="PS51210">
    <property type="entry name" value="PLA2C"/>
    <property type="match status" value="1"/>
</dbReference>
<evidence type="ECO:0000256" key="6">
    <source>
        <dbReference type="ARBA" id="ARBA00023098"/>
    </source>
</evidence>
<feature type="region of interest" description="Disordered" evidence="11">
    <location>
        <begin position="50"/>
        <end position="77"/>
    </location>
</feature>
<proteinExistence type="inferred from homology"/>
<dbReference type="AlphaFoldDB" id="A0A8H3FS55"/>
<dbReference type="EMBL" id="CAJPDT010000055">
    <property type="protein sequence ID" value="CAF9929853.1"/>
    <property type="molecule type" value="Genomic_DNA"/>
</dbReference>
<dbReference type="Pfam" id="PF01735">
    <property type="entry name" value="PLA2_B"/>
    <property type="match status" value="1"/>
</dbReference>
<gene>
    <name evidence="13" type="primary">PLB1</name>
    <name evidence="13" type="ORF">IMSHALPRED_008013</name>
</gene>
<dbReference type="Proteomes" id="UP000664534">
    <property type="component" value="Unassembled WGS sequence"/>
</dbReference>
<comment type="similarity">
    <text evidence="1 10">Belongs to the lysophospholipase family.</text>
</comment>
<dbReference type="GO" id="GO:0004623">
    <property type="term" value="F:phospholipase A2 activity"/>
    <property type="evidence" value="ECO:0007669"/>
    <property type="project" value="TreeGrafter"/>
</dbReference>
<sequence>MGPRATSGAFALFFALAASVQASFLLPKDPSSKIASTVAIPKLEIRALPNAPDGYTPQNTTCPSTRPTVRSASALSQNETSWLEMRRNNTIDPMSDLLGRLNISGFDAESYITNNAKNASALPNIAIAISGGGYRACLNGGGAVQAFDSREINSTAAGHLGGLLQSATYLAGLSGGGWLVGSIYVNNFTTITSLLDNNASSVWEFGNSIFEGPATGGIQVLDSAEYYTGIEQEVSAKADAGFNTSVTDFWGRALSFQLVNASDGGASYTWSSIQLQDSFANAESPMPILIADGRAPGETLIPGNTTIYEFNPFEFGTWDPTTYGFVPLEFLGSNFSGGVLAESEHCVRGFDNVGYVMGTSSSLFNQFILDVNQTSIPELAKNFVSDILGHFSESDDDIAQYQPNPFYGYHTQTSTVSQLAALNLVDGGEDLENIPLHPLIQPFRHVDVIFAVDSSADTNNYWPNGTSLVASYERSLNGTSAVGGNLANGTSFPAVPDQNTFVNLGLNTRPTFFGCNSSNTSSPTPLVVYIPNSPYTYQSNISTFDPSYNTSQRDLIVENGYNVATMGNGTVNSTWPMCVGCAILQRSLERTQTAMPNVCVQCFADFCWDGTVNSTNPAAYEPPYKVGATKKGAATREGVSYSFVAIVALAVSVTLL</sequence>
<evidence type="ECO:0000259" key="12">
    <source>
        <dbReference type="PROSITE" id="PS51210"/>
    </source>
</evidence>
<dbReference type="GO" id="GO:0004622">
    <property type="term" value="F:phosphatidylcholine lysophospholipase activity"/>
    <property type="evidence" value="ECO:0007669"/>
    <property type="project" value="UniProtKB-EC"/>
</dbReference>
<name>A0A8H3FS55_9LECA</name>